<feature type="signal peptide" evidence="1">
    <location>
        <begin position="1"/>
        <end position="23"/>
    </location>
</feature>
<sequence length="478" mass="49806">MKVNCKKLLLLGTFILQTFGAGAFASANVALDRGDQVETQRTQQLADSTAKKYFLGDTSPTALALVVGKPVDGLKSVHQKLDELGALVQSSDSTGLSAAFQSVKDELAALTNTVGTLNNTSIPGIQSTLAAIQARLAALPSGGSCGPIPDLGPFTHAVGCLIKKVDDFNDNFITLCRKSNVVNVAFPSDDDKSHSLTMAVDNMMDHVFGDNVMGAVYLFPGATGACLSSTSALFTNFTETDLKKKEYQILAGDPIANLFDPYPSASSASSISAPISSRAANVMRLTPVQKLITFLRAVFGISASDFYGETTIVSATNTGSSFTAGTTVTQGITTSSGVATGSTITVTVNTATSSVTTTTTITNPKVKFRTNQTCSKQGCSDQQCCGHAASNLSDSGIVLTTIFDYVLGRCRTGISGTNKFGGVGKFPKADTSTGINAFVGDNPIAYFARNGIYDGTCPGSADLARLQTLLNELTTRVV</sequence>
<evidence type="ECO:0000313" key="2">
    <source>
        <dbReference type="EMBL" id="RZI46179.1"/>
    </source>
</evidence>
<keyword evidence="3" id="KW-1185">Reference proteome</keyword>
<name>A0A4Q7DIX7_9PROT</name>
<protein>
    <recommendedName>
        <fullName evidence="4">PASTA domain-containing protein</fullName>
    </recommendedName>
</protein>
<evidence type="ECO:0008006" key="4">
    <source>
        <dbReference type="Google" id="ProtNLM"/>
    </source>
</evidence>
<reference evidence="2 3" key="1">
    <citation type="submission" date="2018-10" db="EMBL/GenBank/DDBJ databases">
        <title>An updated phylogeny of the Alphaproteobacteria reveals that the parasitic Rickettsiales and Holosporales have independent origins.</title>
        <authorList>
            <person name="Munoz-Gomez S.A."/>
            <person name="Hess S."/>
            <person name="Burger G."/>
            <person name="Lang B.F."/>
            <person name="Susko E."/>
            <person name="Slamovits C.H."/>
            <person name="Roger A.J."/>
        </authorList>
    </citation>
    <scope>NUCLEOTIDE SEQUENCE [LARGE SCALE GENOMIC DNA]</scope>
    <source>
        <strain evidence="2">HOLO01</strain>
    </source>
</reference>
<proteinExistence type="predicted"/>
<dbReference type="EMBL" id="SCFB01000005">
    <property type="protein sequence ID" value="RZI46179.1"/>
    <property type="molecule type" value="Genomic_DNA"/>
</dbReference>
<evidence type="ECO:0000256" key="1">
    <source>
        <dbReference type="SAM" id="SignalP"/>
    </source>
</evidence>
<keyword evidence="1" id="KW-0732">Signal</keyword>
<dbReference type="Proteomes" id="UP000293550">
    <property type="component" value="Unassembled WGS sequence"/>
</dbReference>
<comment type="caution">
    <text evidence="2">The sequence shown here is derived from an EMBL/GenBank/DDBJ whole genome shotgun (WGS) entry which is preliminary data.</text>
</comment>
<evidence type="ECO:0000313" key="3">
    <source>
        <dbReference type="Proteomes" id="UP000293550"/>
    </source>
</evidence>
<gene>
    <name evidence="2" type="ORF">EQU50_04385</name>
</gene>
<feature type="chain" id="PRO_5020918412" description="PASTA domain-containing protein" evidence="1">
    <location>
        <begin position="24"/>
        <end position="478"/>
    </location>
</feature>
<accession>A0A4Q7DIX7</accession>
<dbReference type="AlphaFoldDB" id="A0A4Q7DIX7"/>
<organism evidence="2 3">
    <name type="scientific">Candidatus Finniella inopinata</name>
    <dbReference type="NCBI Taxonomy" id="1696036"/>
    <lineage>
        <taxon>Bacteria</taxon>
        <taxon>Pseudomonadati</taxon>
        <taxon>Pseudomonadota</taxon>
        <taxon>Alphaproteobacteria</taxon>
        <taxon>Holosporales</taxon>
        <taxon>Candidatus Paracaedibacteraceae</taxon>
        <taxon>Candidatus Finniella</taxon>
    </lineage>
</organism>
<dbReference type="RefSeq" id="WP_130153931.1">
    <property type="nucleotide sequence ID" value="NZ_SCFB01000005.1"/>
</dbReference>